<dbReference type="EMBL" id="WWTN01000077">
    <property type="protein sequence ID" value="MZH58346.1"/>
    <property type="molecule type" value="Genomic_DNA"/>
</dbReference>
<keyword evidence="1" id="KW-1133">Transmembrane helix</keyword>
<dbReference type="Proteomes" id="UP000503330">
    <property type="component" value="Chromosome"/>
</dbReference>
<proteinExistence type="predicted"/>
<organism evidence="3 6">
    <name type="scientific">Clostridium innocuum</name>
    <dbReference type="NCBI Taxonomy" id="1522"/>
    <lineage>
        <taxon>Bacteria</taxon>
        <taxon>Bacillati</taxon>
        <taxon>Bacillota</taxon>
        <taxon>Clostridia</taxon>
        <taxon>Eubacteriales</taxon>
        <taxon>Clostridiaceae</taxon>
        <taxon>Clostridium</taxon>
    </lineage>
</organism>
<evidence type="ECO:0000313" key="4">
    <source>
        <dbReference type="EMBL" id="QJA01075.1"/>
    </source>
</evidence>
<name>A0A175A4N3_CLOIN</name>
<dbReference type="RefSeq" id="WP_009270155.1">
    <property type="nucleotide sequence ID" value="NZ_BAAACC010000029.1"/>
</dbReference>
<dbReference type="GeneID" id="61924059"/>
<protein>
    <submittedName>
        <fullName evidence="4">PTS glucitol/sorbitol transporter subunit IIB</fullName>
    </submittedName>
    <submittedName>
        <fullName evidence="3">PTS sorbitol transporter subunit IIB</fullName>
    </submittedName>
</protein>
<feature type="transmembrane region" description="Helical" evidence="1">
    <location>
        <begin position="154"/>
        <end position="177"/>
    </location>
</feature>
<feature type="transmembrane region" description="Helical" evidence="1">
    <location>
        <begin position="90"/>
        <end position="109"/>
    </location>
</feature>
<accession>A0A175A4N3</accession>
<evidence type="ECO:0000259" key="2">
    <source>
        <dbReference type="Pfam" id="PF07663"/>
    </source>
</evidence>
<dbReference type="GO" id="GO:0008982">
    <property type="term" value="F:protein-N(PI)-phosphohistidine-sugar phosphotransferase activity"/>
    <property type="evidence" value="ECO:0007669"/>
    <property type="project" value="InterPro"/>
</dbReference>
<dbReference type="GO" id="GO:0005886">
    <property type="term" value="C:plasma membrane"/>
    <property type="evidence" value="ECO:0007669"/>
    <property type="project" value="TreeGrafter"/>
</dbReference>
<dbReference type="Proteomes" id="UP000604383">
    <property type="component" value="Unassembled WGS sequence"/>
</dbReference>
<feature type="domain" description="Sorbitol phosphotransferase enzyme II C-terminal" evidence="2">
    <location>
        <begin position="90"/>
        <end position="182"/>
    </location>
</feature>
<gene>
    <name evidence="4" type="ORF">G4D54_00940</name>
    <name evidence="3" type="ORF">GT664_21985</name>
</gene>
<evidence type="ECO:0000313" key="6">
    <source>
        <dbReference type="Proteomes" id="UP000604383"/>
    </source>
</evidence>
<sequence>MNKFIDMVSNIATKFGNGFGNVTAVLFQAGRDTVDMILHTVLPFMIFVSALVGIISTSGIGDIIAHFLTPLAGTLPGLFVLSFICSMPFLSPILGPGAVIAQVVGVLIGTEIGSGNISPQLSLPALFAINSQVAADFLPVALSLADADPETIEIGVPSILMARVVTGPLGVLIGYLLSIGLY</sequence>
<reference evidence="3" key="1">
    <citation type="journal article" date="2019" name="Nat. Med.">
        <title>A library of human gut bacterial isolates paired with longitudinal multiomics data enables mechanistic microbiome research.</title>
        <authorList>
            <person name="Poyet M."/>
            <person name="Groussin M."/>
            <person name="Gibbons S.M."/>
            <person name="Avila-Pacheco J."/>
            <person name="Jiang X."/>
            <person name="Kearney S.M."/>
            <person name="Perrotta A.R."/>
            <person name="Berdy B."/>
            <person name="Zhao S."/>
            <person name="Lieberman T.D."/>
            <person name="Swanson P.K."/>
            <person name="Smith M."/>
            <person name="Roesemann S."/>
            <person name="Alexander J.E."/>
            <person name="Rich S.A."/>
            <person name="Livny J."/>
            <person name="Vlamakis H."/>
            <person name="Clish C."/>
            <person name="Bullock K."/>
            <person name="Deik A."/>
            <person name="Scott J."/>
            <person name="Pierce K.A."/>
            <person name="Xavier R.J."/>
            <person name="Alm E.J."/>
        </authorList>
    </citation>
    <scope>NUCLEOTIDE SEQUENCE</scope>
    <source>
        <strain evidence="3">BIOML-A12</strain>
    </source>
</reference>
<evidence type="ECO:0000313" key="3">
    <source>
        <dbReference type="EMBL" id="MZH58346.1"/>
    </source>
</evidence>
<dbReference type="Pfam" id="PF07663">
    <property type="entry name" value="EIIBC-GUT_C"/>
    <property type="match status" value="1"/>
</dbReference>
<dbReference type="GO" id="GO:0009401">
    <property type="term" value="P:phosphoenolpyruvate-dependent sugar phosphotransferase system"/>
    <property type="evidence" value="ECO:0007669"/>
    <property type="project" value="InterPro"/>
</dbReference>
<feature type="transmembrane region" description="Helical" evidence="1">
    <location>
        <begin position="63"/>
        <end position="84"/>
    </location>
</feature>
<keyword evidence="1" id="KW-0472">Membrane</keyword>
<evidence type="ECO:0000256" key="1">
    <source>
        <dbReference type="SAM" id="Phobius"/>
    </source>
</evidence>
<reference evidence="4 5" key="2">
    <citation type="submission" date="2020-02" db="EMBL/GenBank/DDBJ databases">
        <authorList>
            <person name="Kociolek L.K."/>
            <person name="Ozer E.A."/>
        </authorList>
    </citation>
    <scope>NUCLEOTIDE SEQUENCE [LARGE SCALE GENOMIC DNA]</scope>
    <source>
        <strain evidence="4 5">ATCC 14501</strain>
    </source>
</reference>
<feature type="transmembrane region" description="Helical" evidence="1">
    <location>
        <begin position="36"/>
        <end position="56"/>
    </location>
</feature>
<evidence type="ECO:0000313" key="5">
    <source>
        <dbReference type="Proteomes" id="UP000503330"/>
    </source>
</evidence>
<dbReference type="EMBL" id="CP048838">
    <property type="protein sequence ID" value="QJA01075.1"/>
    <property type="molecule type" value="Genomic_DNA"/>
</dbReference>
<dbReference type="InterPro" id="IPR011638">
    <property type="entry name" value="PTS_EIIBC_GUT_C"/>
</dbReference>
<dbReference type="InterPro" id="IPR004702">
    <property type="entry name" value="PTS_sorb_EIIBC"/>
</dbReference>
<dbReference type="PANTHER" id="PTHR39427:SF1">
    <property type="entry name" value="PTS SYSTEM GLUCITOL_SORBITOL-SPECIFIC EIIB COMPONENT"/>
    <property type="match status" value="1"/>
</dbReference>
<dbReference type="PANTHER" id="PTHR39427">
    <property type="match status" value="1"/>
</dbReference>
<dbReference type="AlphaFoldDB" id="A0A175A4N3"/>
<keyword evidence="1" id="KW-0812">Transmembrane</keyword>